<dbReference type="RefSeq" id="WP_268045805.1">
    <property type="nucleotide sequence ID" value="NZ_CP104064.1"/>
</dbReference>
<dbReference type="EMBL" id="CP104064">
    <property type="protein sequence ID" value="WAH38241.1"/>
    <property type="molecule type" value="Genomic_DNA"/>
</dbReference>
<organism evidence="1 2">
    <name type="scientific">Alicyclobacillus dauci</name>
    <dbReference type="NCBI Taxonomy" id="1475485"/>
    <lineage>
        <taxon>Bacteria</taxon>
        <taxon>Bacillati</taxon>
        <taxon>Bacillota</taxon>
        <taxon>Bacilli</taxon>
        <taxon>Bacillales</taxon>
        <taxon>Alicyclobacillaceae</taxon>
        <taxon>Alicyclobacillus</taxon>
    </lineage>
</organism>
<evidence type="ECO:0000313" key="2">
    <source>
        <dbReference type="Proteomes" id="UP001164803"/>
    </source>
</evidence>
<accession>A0ABY6Z7J5</accession>
<reference evidence="1" key="1">
    <citation type="submission" date="2022-08" db="EMBL/GenBank/DDBJ databases">
        <title>Alicyclobacillus dauci DSM2870, complete genome.</title>
        <authorList>
            <person name="Wang Q."/>
            <person name="Cai R."/>
            <person name="Wang Z."/>
        </authorList>
    </citation>
    <scope>NUCLEOTIDE SEQUENCE</scope>
    <source>
        <strain evidence="1">DSM 28700</strain>
    </source>
</reference>
<name>A0ABY6Z7J5_9BACL</name>
<evidence type="ECO:0008006" key="3">
    <source>
        <dbReference type="Google" id="ProtNLM"/>
    </source>
</evidence>
<protein>
    <recommendedName>
        <fullName evidence="3">F5/8 type C domain-containing protein</fullName>
    </recommendedName>
</protein>
<keyword evidence="2" id="KW-1185">Reference proteome</keyword>
<proteinExistence type="predicted"/>
<sequence>MVLALVGYSSWNDTDGMDGSTGYDSTTQFDGSQDASVFWDDWIATHFTSYVSSGTRDSNPIILDTYGTVESASLLWTSDIPAGTNVEMSISVDGGNTFVPVANGESIPIMLGSASGKQTVIRTSLSTTNPLVTPSVSSMTLSIENETDILNIEYVPQGVFMLSAPTTSSKADGTREVTFQGDDKWHQFDGQPLGTFANPVTITKGTNIGTAITTLAQQFGETKFAFDACDVTVPYDMTYQPGEAVGKAMKDLAAIPVYSLFYDVDGYLRFRPINQNLTTSPSVWTYDKSEYTLYAGADKTFDESQLYNRVLVLGGSSQTATVSAIASNDDPNSPISTVNIGVRLFVYNNGSPDPLITTQDLAQARADYELQQRARIVETQNFTALPNFLQDAEDIVTLVDDWTSTNGKYQITKLNIPFKAGNMMTGSVWRVTGVGS</sequence>
<gene>
    <name evidence="1" type="ORF">NZD86_07100</name>
</gene>
<dbReference type="Proteomes" id="UP001164803">
    <property type="component" value="Chromosome"/>
</dbReference>
<evidence type="ECO:0000313" key="1">
    <source>
        <dbReference type="EMBL" id="WAH38241.1"/>
    </source>
</evidence>